<name>A0ABV0NX23_9TELE</name>
<sequence length="122" mass="14284">MWRAFLSNRLIIQCLNFRFRGSYFAKNKSYKHCCCHNVDGRLDPHAEKIRRSRKTFSKSFIWKSGAGNRSSRETEKRERTLVNNLQLKFSNMFYGDSLHWVELSPPGREVVILVRGGYAALP</sequence>
<comment type="caution">
    <text evidence="1">The sequence shown here is derived from an EMBL/GenBank/DDBJ whole genome shotgun (WGS) entry which is preliminary data.</text>
</comment>
<accession>A0ABV0NX23</accession>
<evidence type="ECO:0000313" key="1">
    <source>
        <dbReference type="EMBL" id="MEQ2175989.1"/>
    </source>
</evidence>
<gene>
    <name evidence="1" type="ORF">GOODEAATRI_023428</name>
</gene>
<keyword evidence="2" id="KW-1185">Reference proteome</keyword>
<dbReference type="EMBL" id="JAHRIO010052489">
    <property type="protein sequence ID" value="MEQ2175989.1"/>
    <property type="molecule type" value="Genomic_DNA"/>
</dbReference>
<protein>
    <submittedName>
        <fullName evidence="1">Uncharacterized protein</fullName>
    </submittedName>
</protein>
<reference evidence="1 2" key="1">
    <citation type="submission" date="2021-06" db="EMBL/GenBank/DDBJ databases">
        <authorList>
            <person name="Palmer J.M."/>
        </authorList>
    </citation>
    <scope>NUCLEOTIDE SEQUENCE [LARGE SCALE GENOMIC DNA]</scope>
    <source>
        <strain evidence="1 2">GA_2019</strain>
        <tissue evidence="1">Muscle</tissue>
    </source>
</reference>
<proteinExistence type="predicted"/>
<evidence type="ECO:0000313" key="2">
    <source>
        <dbReference type="Proteomes" id="UP001476798"/>
    </source>
</evidence>
<organism evidence="1 2">
    <name type="scientific">Goodea atripinnis</name>
    <dbReference type="NCBI Taxonomy" id="208336"/>
    <lineage>
        <taxon>Eukaryota</taxon>
        <taxon>Metazoa</taxon>
        <taxon>Chordata</taxon>
        <taxon>Craniata</taxon>
        <taxon>Vertebrata</taxon>
        <taxon>Euteleostomi</taxon>
        <taxon>Actinopterygii</taxon>
        <taxon>Neopterygii</taxon>
        <taxon>Teleostei</taxon>
        <taxon>Neoteleostei</taxon>
        <taxon>Acanthomorphata</taxon>
        <taxon>Ovalentaria</taxon>
        <taxon>Atherinomorphae</taxon>
        <taxon>Cyprinodontiformes</taxon>
        <taxon>Goodeidae</taxon>
        <taxon>Goodea</taxon>
    </lineage>
</organism>
<dbReference type="Proteomes" id="UP001476798">
    <property type="component" value="Unassembled WGS sequence"/>
</dbReference>